<dbReference type="EMBL" id="BOPD01000026">
    <property type="protein sequence ID" value="GIJ34974.1"/>
    <property type="molecule type" value="Genomic_DNA"/>
</dbReference>
<evidence type="ECO:0000313" key="3">
    <source>
        <dbReference type="Proteomes" id="UP000607311"/>
    </source>
</evidence>
<keyword evidence="3" id="KW-1185">Reference proteome</keyword>
<dbReference type="AlphaFoldDB" id="A0A9W5UUN2"/>
<name>A0A9W5UUN2_9ACTN</name>
<evidence type="ECO:0000259" key="1">
    <source>
        <dbReference type="Pfam" id="PF13021"/>
    </source>
</evidence>
<proteinExistence type="predicted"/>
<dbReference type="Proteomes" id="UP000607311">
    <property type="component" value="Unassembled WGS sequence"/>
</dbReference>
<reference evidence="2" key="1">
    <citation type="submission" date="2021-01" db="EMBL/GenBank/DDBJ databases">
        <title>Whole genome shotgun sequence of Verrucosispora sediminis NBRC 107745.</title>
        <authorList>
            <person name="Komaki H."/>
            <person name="Tamura T."/>
        </authorList>
    </citation>
    <scope>NUCLEOTIDE SEQUENCE</scope>
    <source>
        <strain evidence="2">NBRC 107745</strain>
    </source>
</reference>
<organism evidence="2 3">
    <name type="scientific">Micromonospora sediminimaris</name>
    <dbReference type="NCBI Taxonomy" id="547162"/>
    <lineage>
        <taxon>Bacteria</taxon>
        <taxon>Bacillati</taxon>
        <taxon>Actinomycetota</taxon>
        <taxon>Actinomycetes</taxon>
        <taxon>Micromonosporales</taxon>
        <taxon>Micromonosporaceae</taxon>
        <taxon>Micromonospora</taxon>
    </lineage>
</organism>
<comment type="caution">
    <text evidence="2">The sequence shown here is derived from an EMBL/GenBank/DDBJ whole genome shotgun (WGS) entry which is preliminary data.</text>
</comment>
<sequence>MSQRWSTLREIEEALVRCEQDRGWERPVLHGIGFIPRVIEHGLDGKIASVAMEWEIGFVRVNAREDLLSAAVLATVTGWRGGSGSVRLGQAQLAEAIGMLAPAEACREVEHPNLRIWREIQGWEWDDDPLIVVFDADPDAPSDDPHVIALREVVLSGRQSVPSGEVRVWPPPGADGHRRQEVWETRWPQVAPIRHHLRRLDDRWVRLHSRPDSKRYADSESEYATILHRHNTILDELRGDTAELLVITLEVAFTPVPRRRTPIVHDLLPDGECWSVLSWPDLDPELAFAHTYVNHIAWKPDRLDRLLREVADDRITNVIIAPPDLAWLYAPYDGGADVLLANTAQRDALRDRHRQWLSSHPAGL</sequence>
<accession>A0A9W5UUN2</accession>
<gene>
    <name evidence="2" type="ORF">Vse01_41220</name>
</gene>
<protein>
    <recommendedName>
        <fullName evidence="1">DUF3885 domain-containing protein</fullName>
    </recommendedName>
</protein>
<dbReference type="InterPro" id="IPR024976">
    <property type="entry name" value="DUF3885"/>
</dbReference>
<dbReference type="Pfam" id="PF13021">
    <property type="entry name" value="DUF3885"/>
    <property type="match status" value="1"/>
</dbReference>
<feature type="domain" description="DUF3885" evidence="1">
    <location>
        <begin position="197"/>
        <end position="361"/>
    </location>
</feature>
<evidence type="ECO:0000313" key="2">
    <source>
        <dbReference type="EMBL" id="GIJ34974.1"/>
    </source>
</evidence>